<sequence>MHHTVINVNRSINSSLFHFTDQLFSSIHISRLAVSMYNVAIYDSI</sequence>
<protein>
    <submittedName>
        <fullName evidence="1">Uncharacterized protein</fullName>
    </submittedName>
</protein>
<evidence type="ECO:0000313" key="1">
    <source>
        <dbReference type="EMBL" id="JAE21286.1"/>
    </source>
</evidence>
<proteinExistence type="predicted"/>
<accession>A0A0A9GFE2</accession>
<name>A0A0A9GFE2_ARUDO</name>
<reference evidence="1" key="2">
    <citation type="journal article" date="2015" name="Data Brief">
        <title>Shoot transcriptome of the giant reed, Arundo donax.</title>
        <authorList>
            <person name="Barrero R.A."/>
            <person name="Guerrero F.D."/>
            <person name="Moolhuijzen P."/>
            <person name="Goolsby J.A."/>
            <person name="Tidwell J."/>
            <person name="Bellgard S.E."/>
            <person name="Bellgard M.I."/>
        </authorList>
    </citation>
    <scope>NUCLEOTIDE SEQUENCE</scope>
    <source>
        <tissue evidence="1">Shoot tissue taken approximately 20 cm above the soil surface</tissue>
    </source>
</reference>
<reference evidence="1" key="1">
    <citation type="submission" date="2014-09" db="EMBL/GenBank/DDBJ databases">
        <authorList>
            <person name="Magalhaes I.L.F."/>
            <person name="Oliveira U."/>
            <person name="Santos F.R."/>
            <person name="Vidigal T.H.D.A."/>
            <person name="Brescovit A.D."/>
            <person name="Santos A.J."/>
        </authorList>
    </citation>
    <scope>NUCLEOTIDE SEQUENCE</scope>
    <source>
        <tissue evidence="1">Shoot tissue taken approximately 20 cm above the soil surface</tissue>
    </source>
</reference>
<organism evidence="1">
    <name type="scientific">Arundo donax</name>
    <name type="common">Giant reed</name>
    <name type="synonym">Donax arundinaceus</name>
    <dbReference type="NCBI Taxonomy" id="35708"/>
    <lineage>
        <taxon>Eukaryota</taxon>
        <taxon>Viridiplantae</taxon>
        <taxon>Streptophyta</taxon>
        <taxon>Embryophyta</taxon>
        <taxon>Tracheophyta</taxon>
        <taxon>Spermatophyta</taxon>
        <taxon>Magnoliopsida</taxon>
        <taxon>Liliopsida</taxon>
        <taxon>Poales</taxon>
        <taxon>Poaceae</taxon>
        <taxon>PACMAD clade</taxon>
        <taxon>Arundinoideae</taxon>
        <taxon>Arundineae</taxon>
        <taxon>Arundo</taxon>
    </lineage>
</organism>
<dbReference type="EMBL" id="GBRH01176610">
    <property type="protein sequence ID" value="JAE21286.1"/>
    <property type="molecule type" value="Transcribed_RNA"/>
</dbReference>
<dbReference type="AlphaFoldDB" id="A0A0A9GFE2"/>